<keyword evidence="9" id="KW-0812">Transmembrane</keyword>
<dbReference type="SUPFAM" id="SSF52172">
    <property type="entry name" value="CheY-like"/>
    <property type="match status" value="2"/>
</dbReference>
<dbReference type="SMART" id="SM00388">
    <property type="entry name" value="HisKA"/>
    <property type="match status" value="1"/>
</dbReference>
<organism evidence="14 15">
    <name type="scientific">Methylobacterium marchantiae</name>
    <dbReference type="NCBI Taxonomy" id="600331"/>
    <lineage>
        <taxon>Bacteria</taxon>
        <taxon>Pseudomonadati</taxon>
        <taxon>Pseudomonadota</taxon>
        <taxon>Alphaproteobacteria</taxon>
        <taxon>Hyphomicrobiales</taxon>
        <taxon>Methylobacteriaceae</taxon>
        <taxon>Methylobacterium</taxon>
    </lineage>
</organism>
<dbReference type="PANTHER" id="PTHR43047">
    <property type="entry name" value="TWO-COMPONENT HISTIDINE PROTEIN KINASE"/>
    <property type="match status" value="1"/>
</dbReference>
<dbReference type="Gene3D" id="3.40.50.2300">
    <property type="match status" value="2"/>
</dbReference>
<dbReference type="SMART" id="SM00091">
    <property type="entry name" value="PAS"/>
    <property type="match status" value="2"/>
</dbReference>
<dbReference type="EMBL" id="JBHTND010000045">
    <property type="protein sequence ID" value="MFD1303958.1"/>
    <property type="molecule type" value="Genomic_DNA"/>
</dbReference>
<dbReference type="CDD" id="cd19410">
    <property type="entry name" value="HK9-like_sensor"/>
    <property type="match status" value="1"/>
</dbReference>
<dbReference type="Pfam" id="PF02518">
    <property type="entry name" value="HATPase_c"/>
    <property type="match status" value="1"/>
</dbReference>
<dbReference type="Pfam" id="PF00512">
    <property type="entry name" value="HisKA"/>
    <property type="match status" value="1"/>
</dbReference>
<evidence type="ECO:0000256" key="4">
    <source>
        <dbReference type="ARBA" id="ARBA00022679"/>
    </source>
</evidence>
<dbReference type="SMART" id="SM00086">
    <property type="entry name" value="PAC"/>
    <property type="match status" value="1"/>
</dbReference>
<dbReference type="CDD" id="cd00130">
    <property type="entry name" value="PAS"/>
    <property type="match status" value="1"/>
</dbReference>
<dbReference type="InterPro" id="IPR000700">
    <property type="entry name" value="PAS-assoc_C"/>
</dbReference>
<dbReference type="PRINTS" id="PR00344">
    <property type="entry name" value="BCTRLSENSOR"/>
</dbReference>
<dbReference type="InterPro" id="IPR000014">
    <property type="entry name" value="PAS"/>
</dbReference>
<keyword evidence="9" id="KW-1133">Transmembrane helix</keyword>
<dbReference type="Pfam" id="PF08447">
    <property type="entry name" value="PAS_3"/>
    <property type="match status" value="1"/>
</dbReference>
<keyword evidence="15" id="KW-1185">Reference proteome</keyword>
<feature type="domain" description="Response regulatory" evidence="11">
    <location>
        <begin position="754"/>
        <end position="867"/>
    </location>
</feature>
<dbReference type="InterPro" id="IPR036097">
    <property type="entry name" value="HisK_dim/P_sf"/>
</dbReference>
<keyword evidence="9" id="KW-0472">Membrane</keyword>
<keyword evidence="7" id="KW-0175">Coiled coil</keyword>
<keyword evidence="5" id="KW-0418">Kinase</keyword>
<dbReference type="RefSeq" id="WP_238205578.1">
    <property type="nucleotide sequence ID" value="NZ_JBHTND010000045.1"/>
</dbReference>
<dbReference type="CDD" id="cd16922">
    <property type="entry name" value="HATPase_EvgS-ArcB-TorS-like"/>
    <property type="match status" value="1"/>
</dbReference>
<keyword evidence="3 6" id="KW-0597">Phosphoprotein</keyword>
<feature type="domain" description="PAC" evidence="13">
    <location>
        <begin position="433"/>
        <end position="485"/>
    </location>
</feature>
<dbReference type="Pfam" id="PF08448">
    <property type="entry name" value="PAS_4"/>
    <property type="match status" value="1"/>
</dbReference>
<comment type="catalytic activity">
    <reaction evidence="1">
        <text>ATP + protein L-histidine = ADP + protein N-phospho-L-histidine.</text>
        <dbReference type="EC" id="2.7.13.3"/>
    </reaction>
</comment>
<dbReference type="PROSITE" id="PS50109">
    <property type="entry name" value="HIS_KIN"/>
    <property type="match status" value="1"/>
</dbReference>
<dbReference type="InterPro" id="IPR003594">
    <property type="entry name" value="HATPase_dom"/>
</dbReference>
<dbReference type="SUPFAM" id="SSF55874">
    <property type="entry name" value="ATPase domain of HSP90 chaperone/DNA topoisomerase II/histidine kinase"/>
    <property type="match status" value="1"/>
</dbReference>
<evidence type="ECO:0000256" key="8">
    <source>
        <dbReference type="SAM" id="MobiDB-lite"/>
    </source>
</evidence>
<dbReference type="SMART" id="SM00448">
    <property type="entry name" value="REC"/>
    <property type="match status" value="2"/>
</dbReference>
<dbReference type="Gene3D" id="3.30.565.10">
    <property type="entry name" value="Histidine kinase-like ATPase, C-terminal domain"/>
    <property type="match status" value="1"/>
</dbReference>
<feature type="domain" description="PAS" evidence="12">
    <location>
        <begin position="360"/>
        <end position="430"/>
    </location>
</feature>
<dbReference type="CDD" id="cd17574">
    <property type="entry name" value="REC_OmpR"/>
    <property type="match status" value="1"/>
</dbReference>
<dbReference type="InterPro" id="IPR013656">
    <property type="entry name" value="PAS_4"/>
</dbReference>
<evidence type="ECO:0000256" key="2">
    <source>
        <dbReference type="ARBA" id="ARBA00012438"/>
    </source>
</evidence>
<dbReference type="PROSITE" id="PS50113">
    <property type="entry name" value="PAC"/>
    <property type="match status" value="1"/>
</dbReference>
<feature type="coiled-coil region" evidence="7">
    <location>
        <begin position="476"/>
        <end position="503"/>
    </location>
</feature>
<evidence type="ECO:0000259" key="11">
    <source>
        <dbReference type="PROSITE" id="PS50110"/>
    </source>
</evidence>
<feature type="transmembrane region" description="Helical" evidence="9">
    <location>
        <begin position="31"/>
        <end position="50"/>
    </location>
</feature>
<evidence type="ECO:0000256" key="6">
    <source>
        <dbReference type="PROSITE-ProRule" id="PRU00169"/>
    </source>
</evidence>
<dbReference type="InterPro" id="IPR007891">
    <property type="entry name" value="CHASE3"/>
</dbReference>
<feature type="domain" description="Histidine kinase" evidence="10">
    <location>
        <begin position="503"/>
        <end position="725"/>
    </location>
</feature>
<protein>
    <recommendedName>
        <fullName evidence="2">histidine kinase</fullName>
        <ecNumber evidence="2">2.7.13.3</ecNumber>
    </recommendedName>
</protein>
<dbReference type="Gene3D" id="3.30.450.20">
    <property type="entry name" value="PAS domain"/>
    <property type="match status" value="2"/>
</dbReference>
<dbReference type="InterPro" id="IPR011006">
    <property type="entry name" value="CheY-like_superfamily"/>
</dbReference>
<proteinExistence type="predicted"/>
<feature type="modified residue" description="4-aspartylphosphate" evidence="6">
    <location>
        <position position="923"/>
    </location>
</feature>
<dbReference type="InterPro" id="IPR001789">
    <property type="entry name" value="Sig_transdc_resp-reg_receiver"/>
</dbReference>
<evidence type="ECO:0000256" key="3">
    <source>
        <dbReference type="ARBA" id="ARBA00022553"/>
    </source>
</evidence>
<dbReference type="InterPro" id="IPR035965">
    <property type="entry name" value="PAS-like_dom_sf"/>
</dbReference>
<dbReference type="PANTHER" id="PTHR43047:SF72">
    <property type="entry name" value="OSMOSENSING HISTIDINE PROTEIN KINASE SLN1"/>
    <property type="match status" value="1"/>
</dbReference>
<dbReference type="SUPFAM" id="SSF47384">
    <property type="entry name" value="Homodimeric domain of signal transducing histidine kinase"/>
    <property type="match status" value="1"/>
</dbReference>
<feature type="modified residue" description="4-aspartylphosphate" evidence="6">
    <location>
        <position position="803"/>
    </location>
</feature>
<dbReference type="Proteomes" id="UP001597176">
    <property type="component" value="Unassembled WGS sequence"/>
</dbReference>
<dbReference type="InterPro" id="IPR013655">
    <property type="entry name" value="PAS_fold_3"/>
</dbReference>
<dbReference type="PROSITE" id="PS50112">
    <property type="entry name" value="PAS"/>
    <property type="match status" value="1"/>
</dbReference>
<dbReference type="InterPro" id="IPR003661">
    <property type="entry name" value="HisK_dim/P_dom"/>
</dbReference>
<dbReference type="InterPro" id="IPR001610">
    <property type="entry name" value="PAC"/>
</dbReference>
<dbReference type="SMART" id="SM00387">
    <property type="entry name" value="HATPase_c"/>
    <property type="match status" value="1"/>
</dbReference>
<dbReference type="InterPro" id="IPR005467">
    <property type="entry name" value="His_kinase_dom"/>
</dbReference>
<feature type="domain" description="Response regulatory" evidence="11">
    <location>
        <begin position="874"/>
        <end position="990"/>
    </location>
</feature>
<dbReference type="InterPro" id="IPR004358">
    <property type="entry name" value="Sig_transdc_His_kin-like_C"/>
</dbReference>
<evidence type="ECO:0000256" key="9">
    <source>
        <dbReference type="SAM" id="Phobius"/>
    </source>
</evidence>
<evidence type="ECO:0000259" key="12">
    <source>
        <dbReference type="PROSITE" id="PS50112"/>
    </source>
</evidence>
<evidence type="ECO:0000256" key="1">
    <source>
        <dbReference type="ARBA" id="ARBA00000085"/>
    </source>
</evidence>
<comment type="caution">
    <text evidence="14">The sequence shown here is derived from an EMBL/GenBank/DDBJ whole genome shotgun (WGS) entry which is preliminary data.</text>
</comment>
<name>A0ABW3X6U0_9HYPH</name>
<gene>
    <name evidence="14" type="ORF">ACFQ4G_20535</name>
</gene>
<reference evidence="15" key="1">
    <citation type="journal article" date="2019" name="Int. J. Syst. Evol. Microbiol.">
        <title>The Global Catalogue of Microorganisms (GCM) 10K type strain sequencing project: providing services to taxonomists for standard genome sequencing and annotation.</title>
        <authorList>
            <consortium name="The Broad Institute Genomics Platform"/>
            <consortium name="The Broad Institute Genome Sequencing Center for Infectious Disease"/>
            <person name="Wu L."/>
            <person name="Ma J."/>
        </authorList>
    </citation>
    <scope>NUCLEOTIDE SEQUENCE [LARGE SCALE GENOMIC DNA]</scope>
    <source>
        <strain evidence="15">CCUG 56108</strain>
    </source>
</reference>
<feature type="region of interest" description="Disordered" evidence="8">
    <location>
        <begin position="723"/>
        <end position="753"/>
    </location>
</feature>
<sequence>MDNQTSSRRLWRWRGPKTVPTALQGIPGSPVAFGLFAVAVVAGLANYVFAERSRMEATRQHDVITLNERLLSTMKDLETGMRGYTLTGLPNYLTPYKRALDTLDGQIGELDRLESESADPGTARRRELRTLITGERDFARRVVEARDASGFDAAVTLVRTGEGKRMMDGIREATRIGQDHARDSLARSETTEFWRGLILSLVCAGSALAAMGLLGRIALLRRRDSQRMTALLDGVLANAPVGLGFLDHSLSIRHMNRALETMNARGFQAPLGGPIWSVIPELEGLLRPKFEAARDKGLITPDIDVAVPTPSAPGGVRHLQVSVYPLPGSSGITGGTVDGVGFVVTDETLRKLTEERTRQSEQRFRSLTEATSSIVWATPPDGGFAVAPSEWTRFTGQTPKEAAGHGFLAAIHPDDREKTQHAWDHAVSNVTLYEIEHRLRRHDGVWRHMAVRGVPILDEAGKVREWVGAHSDITARKEAEQALEAAKESAEEANRAKSQFLANMSHELRTPLSAVIGYSEMLQEEMEDLGQESLLADMRKIEANARHLLGLINDVLDLSKIEAERMEIYAEAFPVAEMVREVASTVDALIGKKGNTLVLDLAGDLGIAQTDQTKLRQCLINLLSNAAKFTENGRILLSAVHEGGTGSGWLVFKVTDTGIGMNPEQQAKLFERFTQADASTTRRFGGTGLGLAITRAFATMLGGQIDVASREGEGTTFTIRIPAQYRESRPATEEAAHDGHSPSPPSTAPRTGDQVLVIDDDPATRDLLTRFLEKDGFQVASAADGREGLEAARRIRPRVILLDVTMPRMDGWSVLRALRADPDLGATPVIMVTVLDEQSLAFSLGATDYLHKPIEWGHLKEAMERFKATASDGPVLVVDDDADVRERMTAMLTREGWRVTSAEHGRAGLEAVAVKKPCLILLDLMMPEMDGFGFLRTLRAKPEWRDIPVVVLTAKDVTADDRRRLAGQADRVLQKGQLSLSDLSDALRSLVAS</sequence>
<dbReference type="PROSITE" id="PS50110">
    <property type="entry name" value="RESPONSE_REGULATORY"/>
    <property type="match status" value="2"/>
</dbReference>
<dbReference type="Pfam" id="PF00072">
    <property type="entry name" value="Response_reg"/>
    <property type="match status" value="2"/>
</dbReference>
<dbReference type="NCBIfam" id="TIGR00229">
    <property type="entry name" value="sensory_box"/>
    <property type="match status" value="1"/>
</dbReference>
<dbReference type="CDD" id="cd00082">
    <property type="entry name" value="HisKA"/>
    <property type="match status" value="1"/>
</dbReference>
<evidence type="ECO:0000256" key="7">
    <source>
        <dbReference type="SAM" id="Coils"/>
    </source>
</evidence>
<feature type="compositionally biased region" description="Basic and acidic residues" evidence="8">
    <location>
        <begin position="726"/>
        <end position="740"/>
    </location>
</feature>
<evidence type="ECO:0000259" key="13">
    <source>
        <dbReference type="PROSITE" id="PS50113"/>
    </source>
</evidence>
<dbReference type="InterPro" id="IPR036890">
    <property type="entry name" value="HATPase_C_sf"/>
</dbReference>
<dbReference type="Pfam" id="PF05227">
    <property type="entry name" value="CHASE3"/>
    <property type="match status" value="1"/>
</dbReference>
<evidence type="ECO:0000313" key="14">
    <source>
        <dbReference type="EMBL" id="MFD1303958.1"/>
    </source>
</evidence>
<dbReference type="Gene3D" id="1.10.287.130">
    <property type="match status" value="1"/>
</dbReference>
<evidence type="ECO:0000313" key="15">
    <source>
        <dbReference type="Proteomes" id="UP001597176"/>
    </source>
</evidence>
<keyword evidence="4" id="KW-0808">Transferase</keyword>
<dbReference type="EC" id="2.7.13.3" evidence="2"/>
<evidence type="ECO:0000256" key="5">
    <source>
        <dbReference type="ARBA" id="ARBA00022777"/>
    </source>
</evidence>
<dbReference type="SUPFAM" id="SSF55785">
    <property type="entry name" value="PYP-like sensor domain (PAS domain)"/>
    <property type="match status" value="2"/>
</dbReference>
<accession>A0ABW3X6U0</accession>
<feature type="transmembrane region" description="Helical" evidence="9">
    <location>
        <begin position="197"/>
        <end position="219"/>
    </location>
</feature>
<evidence type="ECO:0000259" key="10">
    <source>
        <dbReference type="PROSITE" id="PS50109"/>
    </source>
</evidence>